<accession>A0A974XGE9</accession>
<sequence>MLTKADELEIYNSHNNSMEDPGYVAFLKAFIENAILPFAPDQKRGFDFGSGPEPVLAQLLERDYGYKMDIYDYYYSPWRSYENKKYDLVSSTEVVEHLKDPLTAFRLLKSLLNRDGILAVMTHFHPNDPQSFAGWHYIRDRTHISFYTPKTMEYIAEEVGLRIRYTDDIRYTTFTLK</sequence>
<dbReference type="Proteomes" id="UP000663499">
    <property type="component" value="Chromosome"/>
</dbReference>
<name>A0A974XGE9_9FIRM</name>
<keyword evidence="1" id="KW-0489">Methyltransferase</keyword>
<dbReference type="GO" id="GO:0032259">
    <property type="term" value="P:methylation"/>
    <property type="evidence" value="ECO:0007669"/>
    <property type="project" value="UniProtKB-KW"/>
</dbReference>
<dbReference type="AlphaFoldDB" id="A0A974XGE9"/>
<evidence type="ECO:0000313" key="1">
    <source>
        <dbReference type="EMBL" id="QSX07833.1"/>
    </source>
</evidence>
<dbReference type="EMBL" id="CP071444">
    <property type="protein sequence ID" value="QSX07833.1"/>
    <property type="molecule type" value="Genomic_DNA"/>
</dbReference>
<evidence type="ECO:0000313" key="2">
    <source>
        <dbReference type="Proteomes" id="UP000663499"/>
    </source>
</evidence>
<protein>
    <submittedName>
        <fullName evidence="1">Class I SAM-dependent methyltransferase</fullName>
    </submittedName>
</protein>
<gene>
    <name evidence="1" type="ORF">J0B03_08420</name>
</gene>
<keyword evidence="1" id="KW-0808">Transferase</keyword>
<dbReference type="RefSeq" id="WP_207299175.1">
    <property type="nucleotide sequence ID" value="NZ_CP071444.1"/>
</dbReference>
<dbReference type="GO" id="GO:0008168">
    <property type="term" value="F:methyltransferase activity"/>
    <property type="evidence" value="ECO:0007669"/>
    <property type="project" value="UniProtKB-KW"/>
</dbReference>
<dbReference type="KEGG" id="alka:J0B03_08420"/>
<dbReference type="SUPFAM" id="SSF53335">
    <property type="entry name" value="S-adenosyl-L-methionine-dependent methyltransferases"/>
    <property type="match status" value="1"/>
</dbReference>
<dbReference type="Gene3D" id="3.40.50.150">
    <property type="entry name" value="Vaccinia Virus protein VP39"/>
    <property type="match status" value="1"/>
</dbReference>
<keyword evidence="2" id="KW-1185">Reference proteome</keyword>
<dbReference type="Pfam" id="PF13489">
    <property type="entry name" value="Methyltransf_23"/>
    <property type="match status" value="1"/>
</dbReference>
<dbReference type="InterPro" id="IPR029063">
    <property type="entry name" value="SAM-dependent_MTases_sf"/>
</dbReference>
<proteinExistence type="predicted"/>
<reference evidence="1" key="1">
    <citation type="submission" date="2021-03" db="EMBL/GenBank/DDBJ databases">
        <title>Alkalibacter marinus sp. nov., isolated from tidal flat sediment.</title>
        <authorList>
            <person name="Namirimu T."/>
            <person name="Yang J.-A."/>
            <person name="Yang S.-H."/>
            <person name="Kim Y.-J."/>
            <person name="Kwon K.K."/>
        </authorList>
    </citation>
    <scope>NUCLEOTIDE SEQUENCE</scope>
    <source>
        <strain evidence="1">ES005</strain>
    </source>
</reference>
<organism evidence="1 2">
    <name type="scientific">Alkalibacter rhizosphaerae</name>
    <dbReference type="NCBI Taxonomy" id="2815577"/>
    <lineage>
        <taxon>Bacteria</taxon>
        <taxon>Bacillati</taxon>
        <taxon>Bacillota</taxon>
        <taxon>Clostridia</taxon>
        <taxon>Eubacteriales</taxon>
        <taxon>Eubacteriaceae</taxon>
        <taxon>Alkalibacter</taxon>
    </lineage>
</organism>